<evidence type="ECO:0000259" key="7">
    <source>
        <dbReference type="PROSITE" id="PS50090"/>
    </source>
</evidence>
<evidence type="ECO:0000313" key="10">
    <source>
        <dbReference type="EMBL" id="WIA20629.1"/>
    </source>
</evidence>
<keyword evidence="1" id="KW-0805">Transcription regulation</keyword>
<feature type="domain" description="HTH myb-type" evidence="9">
    <location>
        <begin position="20"/>
        <end position="72"/>
    </location>
</feature>
<dbReference type="PROSITE" id="PS51294">
    <property type="entry name" value="HTH_MYB"/>
    <property type="match status" value="1"/>
</dbReference>
<dbReference type="Gene3D" id="1.10.10.60">
    <property type="entry name" value="Homeodomain-like"/>
    <property type="match status" value="1"/>
</dbReference>
<feature type="coiled-coil region" evidence="5">
    <location>
        <begin position="700"/>
        <end position="757"/>
    </location>
</feature>
<feature type="region of interest" description="Disordered" evidence="6">
    <location>
        <begin position="217"/>
        <end position="251"/>
    </location>
</feature>
<keyword evidence="3" id="KW-0804">Transcription</keyword>
<gene>
    <name evidence="10" type="ORF">OEZ85_005010</name>
</gene>
<evidence type="ECO:0000256" key="2">
    <source>
        <dbReference type="ARBA" id="ARBA00023125"/>
    </source>
</evidence>
<dbReference type="NCBIfam" id="TIGR01557">
    <property type="entry name" value="myb_SHAQKYF"/>
    <property type="match status" value="1"/>
</dbReference>
<sequence>MMQPDEPEKQKKNRKPYTLTKQRESWTNDEHERFIKALQLYNRDWKKIESYVGTKTVVQIRSHAQKYFQKVLKSGQSTDAIPPPRPKRRASDAPLASQASSAVPDAKHMRLMSEASTRASTRGEVDSDEGGQQQNSKQLEAAASMRSADAAEATAQLEASRAIVSCQGLQHVYLFLASMWGQAPANHEAMLQRLTGRDRHMVVRLLRVLSEELASISQQQQQQQQQHTNSRDNTSRDGTSRDCSRDAGTAAGSAGTAAAEGAELEAAAAAAAAVPAAAAAAVPAAAAAAAAAGVSDVQHQAGGAADVPDVDGAAASTEAAAPAAPAAAAAAAAAAVQEAADSTGPEANSSATTPLNQADAAVSGATTSNVNFGIYGNAGQQAGHLIGDREGRIRCILGAACTSPQGNRGHKISAYVTWAAGNVCKECSGHFCCAGCLQKHRHPNGKCNVSNFKGRLYPYDVWEAAIQHRSGITGHKRSRALDDHEQFIRQSQQYQAQRRLQQQLQQLQQQPGYEVHPEHAACAAAAAAAAAAMPSLMQMGGGWEDQGADQQQDYQMDDAEKEMMQNQPLAWLNAQLAQLQQLQQEQQQLQHEHQQLQMQREPPDFEQQQQQEGQQQNRYEQQLQQRPSMRRSASNTSQLEHQQQHQQQQMQGEHHHHHHHHQQQHQQADQQQQQQQASSAPPPPPPPPPQQQQQLMPSILQRSELQRQLMEMRAAQQREREQAAVIAGNGSAMAQQLAEAQREAEGLRQVLATARQFSQSVLPAITAMLTQTKLLLALGRQQEQQQQQQQQHQAQAAASSG</sequence>
<evidence type="ECO:0000313" key="11">
    <source>
        <dbReference type="Proteomes" id="UP001244341"/>
    </source>
</evidence>
<dbReference type="SUPFAM" id="SSF46689">
    <property type="entry name" value="Homeodomain-like"/>
    <property type="match status" value="1"/>
</dbReference>
<feature type="region of interest" description="Disordered" evidence="6">
    <location>
        <begin position="780"/>
        <end position="801"/>
    </location>
</feature>
<keyword evidence="5" id="KW-0175">Coiled coil</keyword>
<dbReference type="PANTHER" id="PTHR12802:SF155">
    <property type="entry name" value="DEUBIQUITINASE MYSM1"/>
    <property type="match status" value="1"/>
</dbReference>
<feature type="compositionally biased region" description="Pro residues" evidence="6">
    <location>
        <begin position="680"/>
        <end position="690"/>
    </location>
</feature>
<keyword evidence="2" id="KW-0238">DNA-binding</keyword>
<feature type="compositionally biased region" description="Basic residues" evidence="6">
    <location>
        <begin position="654"/>
        <end position="663"/>
    </location>
</feature>
<dbReference type="Proteomes" id="UP001244341">
    <property type="component" value="Chromosome 12b"/>
</dbReference>
<keyword evidence="4" id="KW-0539">Nucleus</keyword>
<evidence type="ECO:0000259" key="8">
    <source>
        <dbReference type="PROSITE" id="PS51293"/>
    </source>
</evidence>
<dbReference type="PROSITE" id="PS50090">
    <property type="entry name" value="MYB_LIKE"/>
    <property type="match status" value="1"/>
</dbReference>
<feature type="domain" description="SANT" evidence="8">
    <location>
        <begin position="21"/>
        <end position="71"/>
    </location>
</feature>
<feature type="compositionally biased region" description="Basic and acidic residues" evidence="6">
    <location>
        <begin position="229"/>
        <end position="245"/>
    </location>
</feature>
<evidence type="ECO:0000259" key="9">
    <source>
        <dbReference type="PROSITE" id="PS51294"/>
    </source>
</evidence>
<evidence type="ECO:0000256" key="3">
    <source>
        <dbReference type="ARBA" id="ARBA00023163"/>
    </source>
</evidence>
<name>A0ABY8UHW6_TETOB</name>
<evidence type="ECO:0000256" key="5">
    <source>
        <dbReference type="SAM" id="Coils"/>
    </source>
</evidence>
<evidence type="ECO:0000256" key="1">
    <source>
        <dbReference type="ARBA" id="ARBA00023015"/>
    </source>
</evidence>
<feature type="compositionally biased region" description="Low complexity" evidence="6">
    <location>
        <begin position="588"/>
        <end position="627"/>
    </location>
</feature>
<feature type="region of interest" description="Disordered" evidence="6">
    <location>
        <begin position="1"/>
        <end position="26"/>
    </location>
</feature>
<feature type="compositionally biased region" description="Polar residues" evidence="6">
    <location>
        <begin position="631"/>
        <end position="640"/>
    </location>
</feature>
<dbReference type="CDD" id="cd00167">
    <property type="entry name" value="SANT"/>
    <property type="match status" value="1"/>
</dbReference>
<dbReference type="InterPro" id="IPR017884">
    <property type="entry name" value="SANT_dom"/>
</dbReference>
<dbReference type="InterPro" id="IPR006447">
    <property type="entry name" value="Myb_dom_plants"/>
</dbReference>
<keyword evidence="11" id="KW-1185">Reference proteome</keyword>
<feature type="domain" description="Myb-like" evidence="7">
    <location>
        <begin position="18"/>
        <end position="68"/>
    </location>
</feature>
<proteinExistence type="predicted"/>
<reference evidence="10 11" key="1">
    <citation type="submission" date="2023-05" db="EMBL/GenBank/DDBJ databases">
        <title>A 100% complete, gapless, phased diploid assembly of the Scenedesmus obliquus UTEX 3031 genome.</title>
        <authorList>
            <person name="Biondi T.C."/>
            <person name="Hanschen E.R."/>
            <person name="Kwon T."/>
            <person name="Eng W."/>
            <person name="Kruse C.P.S."/>
            <person name="Koehler S.I."/>
            <person name="Kunde Y."/>
            <person name="Gleasner C.D."/>
            <person name="You Mak K.T."/>
            <person name="Polle J."/>
            <person name="Hovde B.T."/>
            <person name="Starkenburg S.R."/>
        </authorList>
    </citation>
    <scope>NUCLEOTIDE SEQUENCE [LARGE SCALE GENOMIC DNA]</scope>
    <source>
        <strain evidence="10 11">DOE0152z</strain>
    </source>
</reference>
<organism evidence="10 11">
    <name type="scientific">Tetradesmus obliquus</name>
    <name type="common">Green alga</name>
    <name type="synonym">Acutodesmus obliquus</name>
    <dbReference type="NCBI Taxonomy" id="3088"/>
    <lineage>
        <taxon>Eukaryota</taxon>
        <taxon>Viridiplantae</taxon>
        <taxon>Chlorophyta</taxon>
        <taxon>core chlorophytes</taxon>
        <taxon>Chlorophyceae</taxon>
        <taxon>CS clade</taxon>
        <taxon>Sphaeropleales</taxon>
        <taxon>Scenedesmaceae</taxon>
        <taxon>Tetradesmus</taxon>
    </lineage>
</organism>
<feature type="compositionally biased region" description="Low complexity" evidence="6">
    <location>
        <begin position="781"/>
        <end position="801"/>
    </location>
</feature>
<dbReference type="InterPro" id="IPR017930">
    <property type="entry name" value="Myb_dom"/>
</dbReference>
<feature type="region of interest" description="Disordered" evidence="6">
    <location>
        <begin position="73"/>
        <end position="145"/>
    </location>
</feature>
<dbReference type="PROSITE" id="PS51293">
    <property type="entry name" value="SANT"/>
    <property type="match status" value="1"/>
</dbReference>
<dbReference type="EMBL" id="CP126219">
    <property type="protein sequence ID" value="WIA20629.1"/>
    <property type="molecule type" value="Genomic_DNA"/>
</dbReference>
<dbReference type="PANTHER" id="PTHR12802">
    <property type="entry name" value="SWI/SNF COMPLEX-RELATED"/>
    <property type="match status" value="1"/>
</dbReference>
<feature type="region of interest" description="Disordered" evidence="6">
    <location>
        <begin position="588"/>
        <end position="695"/>
    </location>
</feature>
<dbReference type="Pfam" id="PF00249">
    <property type="entry name" value="Myb_DNA-binding"/>
    <property type="match status" value="1"/>
</dbReference>
<dbReference type="SMART" id="SM00717">
    <property type="entry name" value="SANT"/>
    <property type="match status" value="1"/>
</dbReference>
<evidence type="ECO:0000256" key="6">
    <source>
        <dbReference type="SAM" id="MobiDB-lite"/>
    </source>
</evidence>
<feature type="compositionally biased region" description="Low complexity" evidence="6">
    <location>
        <begin position="664"/>
        <end position="679"/>
    </location>
</feature>
<dbReference type="InterPro" id="IPR001005">
    <property type="entry name" value="SANT/Myb"/>
</dbReference>
<dbReference type="InterPro" id="IPR009057">
    <property type="entry name" value="Homeodomain-like_sf"/>
</dbReference>
<feature type="compositionally biased region" description="Basic and acidic residues" evidence="6">
    <location>
        <begin position="1"/>
        <end position="10"/>
    </location>
</feature>
<evidence type="ECO:0000256" key="4">
    <source>
        <dbReference type="ARBA" id="ARBA00023242"/>
    </source>
</evidence>
<accession>A0ABY8UHW6</accession>
<protein>
    <submittedName>
        <fullName evidence="10">Uncharacterized protein</fullName>
    </submittedName>
</protein>